<proteinExistence type="predicted"/>
<accession>A0A067CMD2</accession>
<dbReference type="Proteomes" id="UP000030745">
    <property type="component" value="Unassembled WGS sequence"/>
</dbReference>
<dbReference type="InterPro" id="IPR052035">
    <property type="entry name" value="ZnF_BED_domain_contain"/>
</dbReference>
<dbReference type="OrthoDB" id="1607513at2759"/>
<gene>
    <name evidence="6" type="ORF">SPRG_22121</name>
</gene>
<dbReference type="GeneID" id="24142504"/>
<name>A0A067CMD2_SAPPC</name>
<evidence type="ECO:0000256" key="4">
    <source>
        <dbReference type="ARBA" id="ARBA00022833"/>
    </source>
</evidence>
<keyword evidence="3" id="KW-0863">Zinc-finger</keyword>
<dbReference type="AlphaFoldDB" id="A0A067CMD2"/>
<dbReference type="EMBL" id="KK583197">
    <property type="protein sequence ID" value="KDO31658.1"/>
    <property type="molecule type" value="Genomic_DNA"/>
</dbReference>
<keyword evidence="7" id="KW-1185">Reference proteome</keyword>
<evidence type="ECO:0000313" key="6">
    <source>
        <dbReference type="EMBL" id="KDO31658.1"/>
    </source>
</evidence>
<sequence>MGNPTKFTTVPIESVKHGILRIFKLKNISRPEIWANASLVAPGNAPECASRDVTHFYCHLCDDIFKHDPTRLQNLHRHMKAKHLSNIQQIQQDMVPSNVVIVTAKRKEPTPNFVQSLVEDLPLPEPKRSRPHMLSATTFRSTKHGALSLFKVKHINRPEIWMYVSLVAPTNVEMNPATGWTSRDASHFYCHLCDDCFPHDYARSQNLHRHVKNKHKAELDAYMKKLLKSTEARVAENKPPPAPSAASLSMASDDTRRCELALAEWLATCRRPLELVADEPFQRFLTLLQSTQGHFSLPSRATLEAHMDELYAAKRKAMHALLDDECRYFSLSAKTHVSSPEPHLVWTLHYITPSFEWRHLLLSHHDWLLQALNRVLVEWNLSSSNLTMIVSDVDWRLLPHVPSMMCMGQTLHAVLCRLLYGKDDDDATALLDDPPFLHLSTESHDESSIPALAKRTLDHFVSTHRRFDARATVNCPRQWQKLYNLLSEWQSMKPGVDLFFSVVETQPASFPFPCTVSNLSRREWCLLEGLLVLLEPCLEVMHAVFSQASTNSLAVMLSILQLFAKDVATPRFFHLRGFTSLDEEPAVLYELNAARHMLQTLLFGFLDDHPAMWTCPLHPSIAATLAHCTDEEKAQVKHRLATECADVASEKQPPKKKTATTRSLKYLQQVMGATRDEILDSMGIDTLSVEDELQMYFATVVPGIEDTLGWWKTHHSMFPRLAGLARKWLCTTATAFHKSQDETIDEAPRLGDVAARMAFLADNSAPDADVAFV</sequence>
<evidence type="ECO:0008006" key="8">
    <source>
        <dbReference type="Google" id="ProtNLM"/>
    </source>
</evidence>
<evidence type="ECO:0000256" key="5">
    <source>
        <dbReference type="ARBA" id="ARBA00023242"/>
    </source>
</evidence>
<keyword evidence="5" id="KW-0539">Nucleus</keyword>
<dbReference type="GO" id="GO:0005634">
    <property type="term" value="C:nucleus"/>
    <property type="evidence" value="ECO:0007669"/>
    <property type="project" value="UniProtKB-SubCell"/>
</dbReference>
<evidence type="ECO:0000313" key="7">
    <source>
        <dbReference type="Proteomes" id="UP000030745"/>
    </source>
</evidence>
<protein>
    <recommendedName>
        <fullName evidence="8">BED-type domain-containing protein</fullName>
    </recommendedName>
</protein>
<evidence type="ECO:0000256" key="1">
    <source>
        <dbReference type="ARBA" id="ARBA00004123"/>
    </source>
</evidence>
<dbReference type="PANTHER" id="PTHR46481:SF10">
    <property type="entry name" value="ZINC FINGER BED DOMAIN-CONTAINING PROTEIN 39"/>
    <property type="match status" value="1"/>
</dbReference>
<dbReference type="VEuPathDB" id="FungiDB:SPRG_22121"/>
<dbReference type="RefSeq" id="XP_012197781.1">
    <property type="nucleotide sequence ID" value="XM_012342391.1"/>
</dbReference>
<evidence type="ECO:0000256" key="3">
    <source>
        <dbReference type="ARBA" id="ARBA00022771"/>
    </source>
</evidence>
<keyword evidence="2" id="KW-0479">Metal-binding</keyword>
<dbReference type="PANTHER" id="PTHR46481">
    <property type="entry name" value="ZINC FINGER BED DOMAIN-CONTAINING PROTEIN 4"/>
    <property type="match status" value="1"/>
</dbReference>
<dbReference type="InterPro" id="IPR012337">
    <property type="entry name" value="RNaseH-like_sf"/>
</dbReference>
<dbReference type="GO" id="GO:0008270">
    <property type="term" value="F:zinc ion binding"/>
    <property type="evidence" value="ECO:0007669"/>
    <property type="project" value="UniProtKB-KW"/>
</dbReference>
<evidence type="ECO:0000256" key="2">
    <source>
        <dbReference type="ARBA" id="ARBA00022723"/>
    </source>
</evidence>
<dbReference type="KEGG" id="spar:SPRG_22121"/>
<organism evidence="6 7">
    <name type="scientific">Saprolegnia parasitica (strain CBS 223.65)</name>
    <dbReference type="NCBI Taxonomy" id="695850"/>
    <lineage>
        <taxon>Eukaryota</taxon>
        <taxon>Sar</taxon>
        <taxon>Stramenopiles</taxon>
        <taxon>Oomycota</taxon>
        <taxon>Saprolegniomycetes</taxon>
        <taxon>Saprolegniales</taxon>
        <taxon>Saprolegniaceae</taxon>
        <taxon>Saprolegnia</taxon>
    </lineage>
</organism>
<keyword evidence="4" id="KW-0862">Zinc</keyword>
<comment type="subcellular location">
    <subcellularLocation>
        <location evidence="1">Nucleus</location>
    </subcellularLocation>
</comment>
<reference evidence="6 7" key="1">
    <citation type="journal article" date="2013" name="PLoS Genet.">
        <title>Distinctive expansion of potential virulence genes in the genome of the oomycete fish pathogen Saprolegnia parasitica.</title>
        <authorList>
            <person name="Jiang R.H."/>
            <person name="de Bruijn I."/>
            <person name="Haas B.J."/>
            <person name="Belmonte R."/>
            <person name="Lobach L."/>
            <person name="Christie J."/>
            <person name="van den Ackerveken G."/>
            <person name="Bottin A."/>
            <person name="Bulone V."/>
            <person name="Diaz-Moreno S.M."/>
            <person name="Dumas B."/>
            <person name="Fan L."/>
            <person name="Gaulin E."/>
            <person name="Govers F."/>
            <person name="Grenville-Briggs L.J."/>
            <person name="Horner N.R."/>
            <person name="Levin J.Z."/>
            <person name="Mammella M."/>
            <person name="Meijer H.J."/>
            <person name="Morris P."/>
            <person name="Nusbaum C."/>
            <person name="Oome S."/>
            <person name="Phillips A.J."/>
            <person name="van Rooyen D."/>
            <person name="Rzeszutek E."/>
            <person name="Saraiva M."/>
            <person name="Secombes C.J."/>
            <person name="Seidl M.F."/>
            <person name="Snel B."/>
            <person name="Stassen J.H."/>
            <person name="Sykes S."/>
            <person name="Tripathy S."/>
            <person name="van den Berg H."/>
            <person name="Vega-Arreguin J.C."/>
            <person name="Wawra S."/>
            <person name="Young S.K."/>
            <person name="Zeng Q."/>
            <person name="Dieguez-Uribeondo J."/>
            <person name="Russ C."/>
            <person name="Tyler B.M."/>
            <person name="van West P."/>
        </authorList>
    </citation>
    <scope>NUCLEOTIDE SEQUENCE [LARGE SCALE GENOMIC DNA]</scope>
    <source>
        <strain evidence="6 7">CBS 223.65</strain>
    </source>
</reference>
<dbReference type="SUPFAM" id="SSF53098">
    <property type="entry name" value="Ribonuclease H-like"/>
    <property type="match status" value="1"/>
</dbReference>